<dbReference type="InterPro" id="IPR036073">
    <property type="entry name" value="Desulfoferrodoxin_Fe-bd_dom_sf"/>
</dbReference>
<reference evidence="13 14" key="1">
    <citation type="submission" date="2016-10" db="EMBL/GenBank/DDBJ databases">
        <authorList>
            <person name="de Groot N.N."/>
        </authorList>
    </citation>
    <scope>NUCLEOTIDE SEQUENCE [LARGE SCALE GENOMIC DNA]</scope>
    <source>
        <strain evidence="13 14">S137</strain>
    </source>
</reference>
<keyword evidence="6" id="KW-0249">Electron transport</keyword>
<dbReference type="AlphaFoldDB" id="A0A1H0T9S5"/>
<evidence type="ECO:0000256" key="5">
    <source>
        <dbReference type="ARBA" id="ARBA00022723"/>
    </source>
</evidence>
<dbReference type="GO" id="GO:0050605">
    <property type="term" value="F:superoxide reductase activity"/>
    <property type="evidence" value="ECO:0007669"/>
    <property type="project" value="UniProtKB-EC"/>
</dbReference>
<dbReference type="CDD" id="cd00974">
    <property type="entry name" value="DSRD"/>
    <property type="match status" value="1"/>
</dbReference>
<dbReference type="EC" id="1.15.1.2" evidence="2"/>
<dbReference type="OrthoDB" id="9814936at2"/>
<dbReference type="NCBIfam" id="TIGR00332">
    <property type="entry name" value="neela_ferrous"/>
    <property type="match status" value="1"/>
</dbReference>
<accession>A0A1H0T9S5</accession>
<comment type="similarity">
    <text evidence="1">Belongs to the desulfoferrodoxin family.</text>
</comment>
<evidence type="ECO:0000259" key="12">
    <source>
        <dbReference type="Pfam" id="PF06397"/>
    </source>
</evidence>
<dbReference type="SUPFAM" id="SSF49367">
    <property type="entry name" value="Superoxide reductase-like"/>
    <property type="match status" value="1"/>
</dbReference>
<dbReference type="NCBIfam" id="TIGR00319">
    <property type="entry name" value="desulf_FeS4"/>
    <property type="match status" value="1"/>
</dbReference>
<keyword evidence="5" id="KW-0479">Metal-binding</keyword>
<dbReference type="InterPro" id="IPR004462">
    <property type="entry name" value="Desulfoferrodoxin_N"/>
</dbReference>
<dbReference type="Pfam" id="PF01880">
    <property type="entry name" value="Desulfoferrodox"/>
    <property type="match status" value="1"/>
</dbReference>
<comment type="function">
    <text evidence="8">Catalyzes the one-electron reduction of superoxide anion radical to hydrogen peroxide at a nonheme ferrous iron center. Plays a fundamental role in case of oxidative stress via its superoxide detoxification activity.</text>
</comment>
<evidence type="ECO:0000256" key="2">
    <source>
        <dbReference type="ARBA" id="ARBA00012679"/>
    </source>
</evidence>
<dbReference type="Gene3D" id="2.20.28.100">
    <property type="entry name" value="Desulphoferrodoxin, N-terminal domain"/>
    <property type="match status" value="1"/>
</dbReference>
<dbReference type="SUPFAM" id="SSF57802">
    <property type="entry name" value="Rubredoxin-like"/>
    <property type="match status" value="1"/>
</dbReference>
<proteinExistence type="inferred from homology"/>
<dbReference type="Gene3D" id="2.60.40.730">
    <property type="entry name" value="SOR catalytic domain"/>
    <property type="match status" value="1"/>
</dbReference>
<comment type="catalytic activity">
    <reaction evidence="10">
        <text>reduced [rubredoxin] + superoxide + 2 H(+) = oxidized [rubredoxin] + H2O2</text>
        <dbReference type="Rhea" id="RHEA:21324"/>
        <dbReference type="Rhea" id="RHEA-COMP:10302"/>
        <dbReference type="Rhea" id="RHEA-COMP:10303"/>
        <dbReference type="ChEBI" id="CHEBI:15378"/>
        <dbReference type="ChEBI" id="CHEBI:16240"/>
        <dbReference type="ChEBI" id="CHEBI:18421"/>
        <dbReference type="ChEBI" id="CHEBI:29033"/>
        <dbReference type="ChEBI" id="CHEBI:29034"/>
        <dbReference type="EC" id="1.15.1.2"/>
    </reaction>
</comment>
<keyword evidence="7" id="KW-0408">Iron</keyword>
<dbReference type="PANTHER" id="PTHR36541">
    <property type="entry name" value="SUPEROXIDE REDUCTASE-RELATED"/>
    <property type="match status" value="1"/>
</dbReference>
<evidence type="ECO:0000313" key="14">
    <source>
        <dbReference type="Proteomes" id="UP000182412"/>
    </source>
</evidence>
<evidence type="ECO:0000256" key="10">
    <source>
        <dbReference type="ARBA" id="ARBA00047448"/>
    </source>
</evidence>
<dbReference type="RefSeq" id="WP_074572778.1">
    <property type="nucleotide sequence ID" value="NZ_FNJQ01000022.1"/>
</dbReference>
<dbReference type="InterPro" id="IPR051233">
    <property type="entry name" value="Desulfoferrodoxin_SOR"/>
</dbReference>
<feature type="domain" description="Desulfoferrodoxin N-terminal" evidence="12">
    <location>
        <begin position="4"/>
        <end position="34"/>
    </location>
</feature>
<protein>
    <recommendedName>
        <fullName evidence="3">Desulfoferrodoxin</fullName>
        <ecNumber evidence="2">1.15.1.2</ecNumber>
    </recommendedName>
    <alternativeName>
        <fullName evidence="9">Superoxide reductase</fullName>
    </alternativeName>
</protein>
<evidence type="ECO:0000256" key="6">
    <source>
        <dbReference type="ARBA" id="ARBA00022982"/>
    </source>
</evidence>
<sequence length="128" mass="13942">MAGKFYRCSICGNLVGLIHEGQGQMVCCGQPMTELTANTTDAAQEKHVPVVEFDQAAGVLKVSVGSVAHPMTPEHLIEWIHVQTKNGGQMRHLTPEDKPEAVFKIADGDAPVTVFEYCNLHGLWKADI</sequence>
<dbReference type="EMBL" id="FNJQ01000022">
    <property type="protein sequence ID" value="SDP50782.1"/>
    <property type="molecule type" value="Genomic_DNA"/>
</dbReference>
<gene>
    <name evidence="13" type="ORF">SAMN05216366_12225</name>
</gene>
<keyword evidence="4" id="KW-0813">Transport</keyword>
<organism evidence="13 14">
    <name type="scientific">Selenomonas ruminantium</name>
    <dbReference type="NCBI Taxonomy" id="971"/>
    <lineage>
        <taxon>Bacteria</taxon>
        <taxon>Bacillati</taxon>
        <taxon>Bacillota</taxon>
        <taxon>Negativicutes</taxon>
        <taxon>Selenomonadales</taxon>
        <taxon>Selenomonadaceae</taxon>
        <taxon>Selenomonas</taxon>
    </lineage>
</organism>
<evidence type="ECO:0000256" key="8">
    <source>
        <dbReference type="ARBA" id="ARBA00024690"/>
    </source>
</evidence>
<dbReference type="InterPro" id="IPR002742">
    <property type="entry name" value="Desulfoferrodoxin_Fe-bd_dom"/>
</dbReference>
<name>A0A1H0T9S5_SELRU</name>
<evidence type="ECO:0000256" key="7">
    <source>
        <dbReference type="ARBA" id="ARBA00023004"/>
    </source>
</evidence>
<dbReference type="PANTHER" id="PTHR36541:SF1">
    <property type="entry name" value="SUPEROXIDE REDUCTASE-RELATED"/>
    <property type="match status" value="1"/>
</dbReference>
<evidence type="ECO:0000256" key="4">
    <source>
        <dbReference type="ARBA" id="ARBA00022448"/>
    </source>
</evidence>
<evidence type="ECO:0000313" key="13">
    <source>
        <dbReference type="EMBL" id="SDP50782.1"/>
    </source>
</evidence>
<feature type="domain" description="Desulfoferrodoxin ferrous iron-binding" evidence="11">
    <location>
        <begin position="40"/>
        <end position="126"/>
    </location>
</feature>
<dbReference type="GO" id="GO:0005506">
    <property type="term" value="F:iron ion binding"/>
    <property type="evidence" value="ECO:0007669"/>
    <property type="project" value="InterPro"/>
</dbReference>
<evidence type="ECO:0000256" key="9">
    <source>
        <dbReference type="ARBA" id="ARBA00031398"/>
    </source>
</evidence>
<dbReference type="Pfam" id="PF06397">
    <property type="entry name" value="Desulfoferrod_N"/>
    <property type="match status" value="1"/>
</dbReference>
<dbReference type="Proteomes" id="UP000182412">
    <property type="component" value="Unassembled WGS sequence"/>
</dbReference>
<evidence type="ECO:0000259" key="11">
    <source>
        <dbReference type="Pfam" id="PF01880"/>
    </source>
</evidence>
<evidence type="ECO:0000256" key="3">
    <source>
        <dbReference type="ARBA" id="ARBA00014839"/>
    </source>
</evidence>
<dbReference type="InterPro" id="IPR038094">
    <property type="entry name" value="Desulfoferrodoxin_N_sf"/>
</dbReference>
<evidence type="ECO:0000256" key="1">
    <source>
        <dbReference type="ARBA" id="ARBA00005941"/>
    </source>
</evidence>